<accession>A0A1M7UFF6</accession>
<dbReference type="Proteomes" id="UP000184096">
    <property type="component" value="Chromosome I"/>
</dbReference>
<evidence type="ECO:0000313" key="3">
    <source>
        <dbReference type="Proteomes" id="UP000184096"/>
    </source>
</evidence>
<proteinExistence type="predicted"/>
<dbReference type="EMBL" id="LT670849">
    <property type="protein sequence ID" value="SHN81635.1"/>
    <property type="molecule type" value="Genomic_DNA"/>
</dbReference>
<feature type="region of interest" description="Disordered" evidence="1">
    <location>
        <begin position="1"/>
        <end position="27"/>
    </location>
</feature>
<sequence>MTHHLLFNPFHSKQENHERAQDTRRHVLSTRTTPVCGHCRSDDITSQATVQWSNEKQEWELASTFAQPAHCNTCNKPTEIVWLPLN</sequence>
<name>A0A1M7UFF6_9BRAD</name>
<gene>
    <name evidence="2" type="ORF">SAMN05444170_4814</name>
</gene>
<evidence type="ECO:0000256" key="1">
    <source>
        <dbReference type="SAM" id="MobiDB-lite"/>
    </source>
</evidence>
<protein>
    <submittedName>
        <fullName evidence="2">Uncharacterized protein</fullName>
    </submittedName>
</protein>
<reference evidence="3" key="1">
    <citation type="submission" date="2016-11" db="EMBL/GenBank/DDBJ databases">
        <authorList>
            <person name="Varghese N."/>
            <person name="Submissions S."/>
        </authorList>
    </citation>
    <scope>NUCLEOTIDE SEQUENCE [LARGE SCALE GENOMIC DNA]</scope>
    <source>
        <strain evidence="3">GAS401</strain>
    </source>
</reference>
<feature type="compositionally biased region" description="Basic and acidic residues" evidence="1">
    <location>
        <begin position="12"/>
        <end position="25"/>
    </location>
</feature>
<keyword evidence="3" id="KW-1185">Reference proteome</keyword>
<dbReference type="AlphaFoldDB" id="A0A1M7UFF6"/>
<evidence type="ECO:0000313" key="2">
    <source>
        <dbReference type="EMBL" id="SHN81635.1"/>
    </source>
</evidence>
<organism evidence="2 3">
    <name type="scientific">Bradyrhizobium erythrophlei</name>
    <dbReference type="NCBI Taxonomy" id="1437360"/>
    <lineage>
        <taxon>Bacteria</taxon>
        <taxon>Pseudomonadati</taxon>
        <taxon>Pseudomonadota</taxon>
        <taxon>Alphaproteobacteria</taxon>
        <taxon>Hyphomicrobiales</taxon>
        <taxon>Nitrobacteraceae</taxon>
        <taxon>Bradyrhizobium</taxon>
    </lineage>
</organism>